<feature type="non-terminal residue" evidence="1">
    <location>
        <position position="1"/>
    </location>
</feature>
<evidence type="ECO:0000313" key="3">
    <source>
        <dbReference type="Proteomes" id="UP000236291"/>
    </source>
</evidence>
<organism evidence="1 3">
    <name type="scientific">Trifolium pratense</name>
    <name type="common">Red clover</name>
    <dbReference type="NCBI Taxonomy" id="57577"/>
    <lineage>
        <taxon>Eukaryota</taxon>
        <taxon>Viridiplantae</taxon>
        <taxon>Streptophyta</taxon>
        <taxon>Embryophyta</taxon>
        <taxon>Tracheophyta</taxon>
        <taxon>Spermatophyta</taxon>
        <taxon>Magnoliopsida</taxon>
        <taxon>eudicotyledons</taxon>
        <taxon>Gunneridae</taxon>
        <taxon>Pentapetalae</taxon>
        <taxon>rosids</taxon>
        <taxon>fabids</taxon>
        <taxon>Fabales</taxon>
        <taxon>Fabaceae</taxon>
        <taxon>Papilionoideae</taxon>
        <taxon>50 kb inversion clade</taxon>
        <taxon>NPAAA clade</taxon>
        <taxon>Hologalegina</taxon>
        <taxon>IRL clade</taxon>
        <taxon>Trifolieae</taxon>
        <taxon>Trifolium</taxon>
    </lineage>
</organism>
<name>A0A2K3LSZ6_TRIPR</name>
<dbReference type="STRING" id="57577.A0A2K3LSZ6"/>
<dbReference type="GO" id="GO:0031146">
    <property type="term" value="P:SCF-dependent proteasomal ubiquitin-dependent protein catabolic process"/>
    <property type="evidence" value="ECO:0007669"/>
    <property type="project" value="TreeGrafter"/>
</dbReference>
<dbReference type="InterPro" id="IPR032675">
    <property type="entry name" value="LRR_dom_sf"/>
</dbReference>
<dbReference type="EMBL" id="ASHM01014772">
    <property type="protein sequence ID" value="PNX96704.1"/>
    <property type="molecule type" value="Genomic_DNA"/>
</dbReference>
<reference evidence="1 3" key="1">
    <citation type="journal article" date="2014" name="Am. J. Bot.">
        <title>Genome assembly and annotation for red clover (Trifolium pratense; Fabaceae).</title>
        <authorList>
            <person name="Istvanek J."/>
            <person name="Jaros M."/>
            <person name="Krenek A."/>
            <person name="Repkova J."/>
        </authorList>
    </citation>
    <scope>NUCLEOTIDE SEQUENCE [LARGE SCALE GENOMIC DNA]</scope>
    <source>
        <strain evidence="3">cv. Tatra</strain>
        <tissue evidence="1">Young leaves</tissue>
    </source>
</reference>
<comment type="caution">
    <text evidence="1">The sequence shown here is derived from an EMBL/GenBank/DDBJ whole genome shotgun (WGS) entry which is preliminary data.</text>
</comment>
<dbReference type="EMBL" id="ASHM01040338">
    <property type="protein sequence ID" value="PNX81665.1"/>
    <property type="molecule type" value="Genomic_DNA"/>
</dbReference>
<dbReference type="Proteomes" id="UP000236291">
    <property type="component" value="Unassembled WGS sequence"/>
</dbReference>
<dbReference type="InterPro" id="IPR006553">
    <property type="entry name" value="Leu-rich_rpt_Cys-con_subtyp"/>
</dbReference>
<dbReference type="SMART" id="SM00367">
    <property type="entry name" value="LRR_CC"/>
    <property type="match status" value="6"/>
</dbReference>
<proteinExistence type="predicted"/>
<reference evidence="1 3" key="2">
    <citation type="journal article" date="2017" name="Front. Plant Sci.">
        <title>Gene Classification and Mining of Molecular Markers Useful in Red Clover (Trifolium pratense) Breeding.</title>
        <authorList>
            <person name="Istvanek J."/>
            <person name="Dluhosova J."/>
            <person name="Dluhos P."/>
            <person name="Patkova L."/>
            <person name="Nedelnik J."/>
            <person name="Repkova J."/>
        </authorList>
    </citation>
    <scope>NUCLEOTIDE SEQUENCE [LARGE SCALE GENOMIC DNA]</scope>
    <source>
        <strain evidence="3">cv. Tatra</strain>
        <tissue evidence="1">Young leaves</tissue>
    </source>
</reference>
<evidence type="ECO:0000313" key="2">
    <source>
        <dbReference type="EMBL" id="PNX96704.1"/>
    </source>
</evidence>
<accession>A0A2K3LSZ6</accession>
<dbReference type="Gene3D" id="3.80.10.10">
    <property type="entry name" value="Ribonuclease Inhibitor"/>
    <property type="match status" value="2"/>
</dbReference>
<evidence type="ECO:0000313" key="1">
    <source>
        <dbReference type="EMBL" id="PNX81665.1"/>
    </source>
</evidence>
<dbReference type="AlphaFoldDB" id="A0A2K3LSZ6"/>
<gene>
    <name evidence="2" type="ORF">L195_g019916</name>
    <name evidence="1" type="ORF">L195_g037689</name>
</gene>
<dbReference type="GO" id="GO:0019005">
    <property type="term" value="C:SCF ubiquitin ligase complex"/>
    <property type="evidence" value="ECO:0007669"/>
    <property type="project" value="TreeGrafter"/>
</dbReference>
<sequence length="284" mass="31800">SSYVGVVEALSLALIKLRKSLIITDELLYSIAREVLPLMRLDLQLCTNYSYNGILCLLSNCQGIKYLDLQGAYFLEDEHVVELSSLLRDLEFINLSWCAKLTKSALFTLTKNCPSLSEIKMESIGSKSVHNSDSFVEFGVRPQLKSLYLGLNSWLSNESIIMFASVFPNLQLLDLWSFKPLNDISEGICEVLRKCSKIRHLKLNGCSRVNLLGLNFVVPNLEVLNLSDFLVEVVDGTFKDISLPAIRMESRTATVYSEIVRSAVPLLLLLWLGFVVFLCSCGSV</sequence>
<dbReference type="SUPFAM" id="SSF52047">
    <property type="entry name" value="RNI-like"/>
    <property type="match status" value="1"/>
</dbReference>
<dbReference type="PANTHER" id="PTHR13318:SF106">
    <property type="entry name" value="F-BOX_LRR-REPEAT PROTEIN 2"/>
    <property type="match status" value="1"/>
</dbReference>
<dbReference type="PANTHER" id="PTHR13318">
    <property type="entry name" value="PARTNER OF PAIRED, ISOFORM B-RELATED"/>
    <property type="match status" value="1"/>
</dbReference>
<protein>
    <submittedName>
        <fullName evidence="1">F-box/LRR protein</fullName>
    </submittedName>
</protein>